<feature type="non-terminal residue" evidence="4">
    <location>
        <position position="1"/>
    </location>
</feature>
<dbReference type="InParanoid" id="A0A6P6Y5I5"/>
<dbReference type="OMA" id="PHYLGPF"/>
<reference evidence="4" key="1">
    <citation type="submission" date="2025-08" db="UniProtKB">
        <authorList>
            <consortium name="RefSeq"/>
        </authorList>
    </citation>
    <scope>IDENTIFICATION</scope>
    <source>
        <strain evidence="4">Airmid</strain>
    </source>
</reference>
<dbReference type="Gene3D" id="3.30.420.10">
    <property type="entry name" value="Ribonuclease H-like superfamily/Ribonuclease H"/>
    <property type="match status" value="1"/>
</dbReference>
<feature type="domain" description="Integrase catalytic" evidence="2">
    <location>
        <begin position="1"/>
        <end position="132"/>
    </location>
</feature>
<dbReference type="RefSeq" id="XP_027199739.1">
    <property type="nucleotide sequence ID" value="XM_027343938.1"/>
</dbReference>
<feature type="region of interest" description="Disordered" evidence="1">
    <location>
        <begin position="225"/>
        <end position="245"/>
    </location>
</feature>
<name>A0A6P6Y5I5_DERPT</name>
<sequence>IDASTVSGTLLQWISRFGVPKFITTDRGRQFESRIFDELTKYLGVHHIATTSYNPQANGLVERFHRYLKDSLTAVSNRNDWIYRLPVVMLSIRSSVKEDLGFSSAQILYGQNLILPGDLATVTPLANDPVEYVNQLIRAFDNLQAIPTRAIQPTKCTIPPALLSCSHVYVLNENNGPLQTRYNGPYRVIERQNDVFKLEMSTGLDTVHIRRLKPAVITTEPTREYWPRNRGRPRKTGGEACSEHD</sequence>
<keyword evidence="3" id="KW-1185">Reference proteome</keyword>
<protein>
    <submittedName>
        <fullName evidence="4">Uncharacterized protein LOC113793863</fullName>
    </submittedName>
</protein>
<evidence type="ECO:0000256" key="1">
    <source>
        <dbReference type="SAM" id="MobiDB-lite"/>
    </source>
</evidence>
<dbReference type="GO" id="GO:0003676">
    <property type="term" value="F:nucleic acid binding"/>
    <property type="evidence" value="ECO:0007669"/>
    <property type="project" value="InterPro"/>
</dbReference>
<dbReference type="PROSITE" id="PS50994">
    <property type="entry name" value="INTEGRASE"/>
    <property type="match status" value="1"/>
</dbReference>
<dbReference type="AlphaFoldDB" id="A0A6P6Y5I5"/>
<dbReference type="KEGG" id="dpte:113793863"/>
<evidence type="ECO:0000313" key="4">
    <source>
        <dbReference type="RefSeq" id="XP_027199739.1"/>
    </source>
</evidence>
<accession>A0A6P6Y5I5</accession>
<dbReference type="InterPro" id="IPR036397">
    <property type="entry name" value="RNaseH_sf"/>
</dbReference>
<dbReference type="InterPro" id="IPR012337">
    <property type="entry name" value="RNaseH-like_sf"/>
</dbReference>
<proteinExistence type="predicted"/>
<evidence type="ECO:0000313" key="3">
    <source>
        <dbReference type="Proteomes" id="UP000515146"/>
    </source>
</evidence>
<dbReference type="InterPro" id="IPR001584">
    <property type="entry name" value="Integrase_cat-core"/>
</dbReference>
<gene>
    <name evidence="4" type="primary">LOC113793863</name>
</gene>
<dbReference type="PANTHER" id="PTHR38681">
    <property type="entry name" value="RETROVIRUS-RELATED POL POLYPROTEIN FROM TRANSPOSON 412-LIKE PROTEIN-RELATED"/>
    <property type="match status" value="1"/>
</dbReference>
<dbReference type="OrthoDB" id="6506414at2759"/>
<dbReference type="Proteomes" id="UP000515146">
    <property type="component" value="Unplaced"/>
</dbReference>
<dbReference type="SUPFAM" id="SSF53098">
    <property type="entry name" value="Ribonuclease H-like"/>
    <property type="match status" value="1"/>
</dbReference>
<evidence type="ECO:0000259" key="2">
    <source>
        <dbReference type="PROSITE" id="PS50994"/>
    </source>
</evidence>
<dbReference type="GO" id="GO:0015074">
    <property type="term" value="P:DNA integration"/>
    <property type="evidence" value="ECO:0007669"/>
    <property type="project" value="InterPro"/>
</dbReference>
<organism evidence="3 4">
    <name type="scientific">Dermatophagoides pteronyssinus</name>
    <name type="common">European house dust mite</name>
    <dbReference type="NCBI Taxonomy" id="6956"/>
    <lineage>
        <taxon>Eukaryota</taxon>
        <taxon>Metazoa</taxon>
        <taxon>Ecdysozoa</taxon>
        <taxon>Arthropoda</taxon>
        <taxon>Chelicerata</taxon>
        <taxon>Arachnida</taxon>
        <taxon>Acari</taxon>
        <taxon>Acariformes</taxon>
        <taxon>Sarcoptiformes</taxon>
        <taxon>Astigmata</taxon>
        <taxon>Psoroptidia</taxon>
        <taxon>Analgoidea</taxon>
        <taxon>Pyroglyphidae</taxon>
        <taxon>Dermatophagoidinae</taxon>
        <taxon>Dermatophagoides</taxon>
    </lineage>
</organism>
<dbReference type="PANTHER" id="PTHR38681:SF1">
    <property type="entry name" value="RETROVIRUS-RELATED POL POLYPROTEIN FROM TRANSPOSON 412-LIKE PROTEIN"/>
    <property type="match status" value="1"/>
</dbReference>